<evidence type="ECO:0000313" key="3">
    <source>
        <dbReference type="Proteomes" id="UP000321764"/>
    </source>
</evidence>
<evidence type="ECO:0000256" key="1">
    <source>
        <dbReference type="SAM" id="SignalP"/>
    </source>
</evidence>
<sequence>MTTFFISARKALSIFVISFAFYPSMSTAQGFISESLVQGMIYPQSESIDAAVSFKESMAGDLEVILDQPWRHKELVSPSESKIYYSNQKAAVVGSNLYLFYVESDRNKNLRTIYEHNLTTGERYKVYSTSDYYLTYYTVGMEIIGDTYVFAADDNDSQFFCYDIGTSSPLYDCDMQPQRAAAIETLDSPDGRYLVMSRYHSSELLDIDFDELDEKLSTWKARYLSAIQSHEKVVESGSDIYNGSSSVMLNDYTTNTSSLLFIVGYVDFIIGQFEWSDDSTKFYFDNSGGFACIWEYDIENKRLHKIVPEHEAKYPYYLNIEGREFIFYREGAKIMVATP</sequence>
<organism evidence="2 3">
    <name type="scientific">Reinekea thalattae</name>
    <dbReference type="NCBI Taxonomy" id="2593301"/>
    <lineage>
        <taxon>Bacteria</taxon>
        <taxon>Pseudomonadati</taxon>
        <taxon>Pseudomonadota</taxon>
        <taxon>Gammaproteobacteria</taxon>
        <taxon>Oceanospirillales</taxon>
        <taxon>Saccharospirillaceae</taxon>
        <taxon>Reinekea</taxon>
    </lineage>
</organism>
<feature type="signal peptide" evidence="1">
    <location>
        <begin position="1"/>
        <end position="28"/>
    </location>
</feature>
<evidence type="ECO:0008006" key="4">
    <source>
        <dbReference type="Google" id="ProtNLM"/>
    </source>
</evidence>
<feature type="chain" id="PRO_5023055349" description="WD40 repeat domain-containing protein" evidence="1">
    <location>
        <begin position="29"/>
        <end position="339"/>
    </location>
</feature>
<keyword evidence="1" id="KW-0732">Signal</keyword>
<name>A0A5C8ZAV5_9GAMM</name>
<gene>
    <name evidence="2" type="ORF">FME95_07215</name>
</gene>
<protein>
    <recommendedName>
        <fullName evidence="4">WD40 repeat domain-containing protein</fullName>
    </recommendedName>
</protein>
<dbReference type="EMBL" id="VKAD01000001">
    <property type="protein sequence ID" value="TXR54318.1"/>
    <property type="molecule type" value="Genomic_DNA"/>
</dbReference>
<accession>A0A5C8ZAV5</accession>
<reference evidence="2 3" key="1">
    <citation type="submission" date="2019-07" db="EMBL/GenBank/DDBJ databases">
        <title>Reinekea sp. strain SSH23 genome sequencing and assembly.</title>
        <authorList>
            <person name="Kim I."/>
        </authorList>
    </citation>
    <scope>NUCLEOTIDE SEQUENCE [LARGE SCALE GENOMIC DNA]</scope>
    <source>
        <strain evidence="2 3">SSH23</strain>
    </source>
</reference>
<proteinExistence type="predicted"/>
<dbReference type="RefSeq" id="WP_147713716.1">
    <property type="nucleotide sequence ID" value="NZ_VKAD01000001.1"/>
</dbReference>
<dbReference type="SUPFAM" id="SSF50993">
    <property type="entry name" value="Peptidase/esterase 'gauge' domain"/>
    <property type="match status" value="1"/>
</dbReference>
<evidence type="ECO:0000313" key="2">
    <source>
        <dbReference type="EMBL" id="TXR54318.1"/>
    </source>
</evidence>
<comment type="caution">
    <text evidence="2">The sequence shown here is derived from an EMBL/GenBank/DDBJ whole genome shotgun (WGS) entry which is preliminary data.</text>
</comment>
<dbReference type="AlphaFoldDB" id="A0A5C8ZAV5"/>
<dbReference type="Proteomes" id="UP000321764">
    <property type="component" value="Unassembled WGS sequence"/>
</dbReference>
<keyword evidence="3" id="KW-1185">Reference proteome</keyword>
<dbReference type="OrthoDB" id="9812921at2"/>